<dbReference type="eggNOG" id="ENOG502SERJ">
    <property type="taxonomic scope" value="Eukaryota"/>
</dbReference>
<keyword evidence="1" id="KW-1133">Transmembrane helix</keyword>
<dbReference type="SUPFAM" id="SSF51197">
    <property type="entry name" value="Clavaminate synthase-like"/>
    <property type="match status" value="1"/>
</dbReference>
<dbReference type="PANTHER" id="PTHR12480:SF35">
    <property type="entry name" value="TRANSCRIPTION FACTOR JUMONJI, JMJC DOMAIN-CONTAINING PROTEIN"/>
    <property type="match status" value="1"/>
</dbReference>
<dbReference type="Proteomes" id="UP000266841">
    <property type="component" value="Unassembled WGS sequence"/>
</dbReference>
<evidence type="ECO:0000313" key="4">
    <source>
        <dbReference type="Proteomes" id="UP000266841"/>
    </source>
</evidence>
<organism evidence="3 4">
    <name type="scientific">Thalassiosira oceanica</name>
    <name type="common">Marine diatom</name>
    <dbReference type="NCBI Taxonomy" id="159749"/>
    <lineage>
        <taxon>Eukaryota</taxon>
        <taxon>Sar</taxon>
        <taxon>Stramenopiles</taxon>
        <taxon>Ochrophyta</taxon>
        <taxon>Bacillariophyta</taxon>
        <taxon>Coscinodiscophyceae</taxon>
        <taxon>Thalassiosirophycidae</taxon>
        <taxon>Thalassiosirales</taxon>
        <taxon>Thalassiosiraceae</taxon>
        <taxon>Thalassiosira</taxon>
    </lineage>
</organism>
<comment type="caution">
    <text evidence="3">The sequence shown here is derived from an EMBL/GenBank/DDBJ whole genome shotgun (WGS) entry which is preliminary data.</text>
</comment>
<dbReference type="InterPro" id="IPR003347">
    <property type="entry name" value="JmjC_dom"/>
</dbReference>
<dbReference type="OrthoDB" id="202463at2759"/>
<dbReference type="InterPro" id="IPR050910">
    <property type="entry name" value="JMJD6_ArgDemeth/LysHydrox"/>
</dbReference>
<accession>K0RJ59</accession>
<evidence type="ECO:0000256" key="1">
    <source>
        <dbReference type="SAM" id="Phobius"/>
    </source>
</evidence>
<keyword evidence="1" id="KW-0812">Transmembrane</keyword>
<evidence type="ECO:0000259" key="2">
    <source>
        <dbReference type="PROSITE" id="PS51184"/>
    </source>
</evidence>
<gene>
    <name evidence="3" type="ORF">THAOC_28409</name>
</gene>
<dbReference type="Gene3D" id="2.60.120.650">
    <property type="entry name" value="Cupin"/>
    <property type="match status" value="1"/>
</dbReference>
<dbReference type="EMBL" id="AGNL01040032">
    <property type="protein sequence ID" value="EJK52329.1"/>
    <property type="molecule type" value="Genomic_DNA"/>
</dbReference>
<feature type="domain" description="JmjC" evidence="2">
    <location>
        <begin position="374"/>
        <end position="518"/>
    </location>
</feature>
<proteinExistence type="predicted"/>
<sequence length="518" mass="58821">MKLPNLLNHGTVSFLATCAVLNVIFVVAYLTTDYSAETTDFLGIGPSSVRGAAQPKQPTPTLEYDISDGVVDVVPGDPRCILIVDEESSKLDDLERQYEGNTELGVGDAESYSLGPCLYYYPMRNKPELGYIKDIDWFHFRTSKPTVEARDSCFVKCLDLMEELPITFKLDPGILSAASWMGLAGASRKLLHKFNLDPLYRPEVTQRDMERDDSIRLRPNAMQAAISGGYTDIVKILSKGDYTKEIDEWGRTVEDYVRMVGSPIRPHFAKSILGIHVQDQVPRTGIFDAELAGESEWNRTESEPFDDFSCEFDVIDSEIEDLPYEEFLRDYYLPGRPVVLRNHVSTYPPLSMQKHCSHQMSIEQLERNERCEDNPKLHMMHAENFDEVFGIYNGDPLRGGFRKIKEWFDLKQSWQIFFGSDGSGATMHWHAAAFNILYVGVKEWHITPPLYRGWSGMTAQSVKKKIADEPHSMKCTQMPGDLIYIPDHWGHMTINHGFGIGVAAIVEQRHRYVPGLTK</sequence>
<dbReference type="PANTHER" id="PTHR12480">
    <property type="entry name" value="ARGININE DEMETHYLASE AND LYSYL-HYDROXYLASE JMJD"/>
    <property type="match status" value="1"/>
</dbReference>
<dbReference type="AlphaFoldDB" id="K0RJ59"/>
<protein>
    <recommendedName>
        <fullName evidence="2">JmjC domain-containing protein</fullName>
    </recommendedName>
</protein>
<name>K0RJ59_THAOC</name>
<evidence type="ECO:0000313" key="3">
    <source>
        <dbReference type="EMBL" id="EJK52329.1"/>
    </source>
</evidence>
<feature type="transmembrane region" description="Helical" evidence="1">
    <location>
        <begin position="12"/>
        <end position="30"/>
    </location>
</feature>
<keyword evidence="1" id="KW-0472">Membrane</keyword>
<keyword evidence="4" id="KW-1185">Reference proteome</keyword>
<dbReference type="GO" id="GO:0005737">
    <property type="term" value="C:cytoplasm"/>
    <property type="evidence" value="ECO:0007669"/>
    <property type="project" value="TreeGrafter"/>
</dbReference>
<reference evidence="3 4" key="1">
    <citation type="journal article" date="2012" name="Genome Biol.">
        <title>Genome and low-iron response of an oceanic diatom adapted to chronic iron limitation.</title>
        <authorList>
            <person name="Lommer M."/>
            <person name="Specht M."/>
            <person name="Roy A.S."/>
            <person name="Kraemer L."/>
            <person name="Andreson R."/>
            <person name="Gutowska M.A."/>
            <person name="Wolf J."/>
            <person name="Bergner S.V."/>
            <person name="Schilhabel M.B."/>
            <person name="Klostermeier U.C."/>
            <person name="Beiko R.G."/>
            <person name="Rosenstiel P."/>
            <person name="Hippler M."/>
            <person name="Laroche J."/>
        </authorList>
    </citation>
    <scope>NUCLEOTIDE SEQUENCE [LARGE SCALE GENOMIC DNA]</scope>
    <source>
        <strain evidence="3 4">CCMP1005</strain>
    </source>
</reference>
<dbReference type="PROSITE" id="PS51184">
    <property type="entry name" value="JMJC"/>
    <property type="match status" value="1"/>
</dbReference>